<keyword evidence="3" id="KW-0408">Iron</keyword>
<dbReference type="EMBL" id="BAAAHD010000063">
    <property type="protein sequence ID" value="GAA0586635.1"/>
    <property type="molecule type" value="Genomic_DNA"/>
</dbReference>
<protein>
    <submittedName>
        <fullName evidence="8">CDGSH-type Zn-finger protein</fullName>
    </submittedName>
</protein>
<dbReference type="InterPro" id="IPR042216">
    <property type="entry name" value="MitoNEET_CISD"/>
</dbReference>
<evidence type="ECO:0000313" key="7">
    <source>
        <dbReference type="EMBL" id="GAA0586635.1"/>
    </source>
</evidence>
<reference evidence="10" key="2">
    <citation type="journal article" date="2019" name="Int. J. Syst. Evol. Microbiol.">
        <title>The Global Catalogue of Microorganisms (GCM) 10K type strain sequencing project: providing services to taxonomists for standard genome sequencing and annotation.</title>
        <authorList>
            <consortium name="The Broad Institute Genomics Platform"/>
            <consortium name="The Broad Institute Genome Sequencing Center for Infectious Disease"/>
            <person name="Wu L."/>
            <person name="Ma J."/>
        </authorList>
    </citation>
    <scope>NUCLEOTIDE SEQUENCE [LARGE SCALE GENOMIC DNA]</scope>
    <source>
        <strain evidence="10">JCM 10667</strain>
    </source>
</reference>
<evidence type="ECO:0000256" key="4">
    <source>
        <dbReference type="ARBA" id="ARBA00023014"/>
    </source>
</evidence>
<name>A0A7W7IE38_9ACTN</name>
<feature type="domain" description="Iron-binding zinc finger CDGSH type" evidence="6">
    <location>
        <begin position="36"/>
        <end position="80"/>
    </location>
</feature>
<evidence type="ECO:0000256" key="5">
    <source>
        <dbReference type="SAM" id="MobiDB-lite"/>
    </source>
</evidence>
<dbReference type="AlphaFoldDB" id="A0A7W7IE38"/>
<dbReference type="GO" id="GO:0051537">
    <property type="term" value="F:2 iron, 2 sulfur cluster binding"/>
    <property type="evidence" value="ECO:0007669"/>
    <property type="project" value="UniProtKB-KW"/>
</dbReference>
<dbReference type="EMBL" id="JACHMV010000001">
    <property type="protein sequence ID" value="MBB4775336.1"/>
    <property type="molecule type" value="Genomic_DNA"/>
</dbReference>
<feature type="region of interest" description="Disordered" evidence="5">
    <location>
        <begin position="74"/>
        <end position="97"/>
    </location>
</feature>
<reference evidence="7" key="4">
    <citation type="submission" date="2023-12" db="EMBL/GenBank/DDBJ databases">
        <authorList>
            <person name="Sun Q."/>
            <person name="Inoue M."/>
        </authorList>
    </citation>
    <scope>NUCLEOTIDE SEQUENCE</scope>
    <source>
        <strain evidence="7">JCM 10667</strain>
    </source>
</reference>
<evidence type="ECO:0000256" key="1">
    <source>
        <dbReference type="ARBA" id="ARBA00022714"/>
    </source>
</evidence>
<keyword evidence="2" id="KW-0479">Metal-binding</keyword>
<dbReference type="Gene3D" id="3.40.5.90">
    <property type="entry name" value="CDGSH iron-sulfur domain, mitoNEET-type"/>
    <property type="match status" value="1"/>
</dbReference>
<dbReference type="Proteomes" id="UP000549343">
    <property type="component" value="Unassembled WGS sequence"/>
</dbReference>
<dbReference type="Proteomes" id="UP001501427">
    <property type="component" value="Unassembled WGS sequence"/>
</dbReference>
<gene>
    <name evidence="8" type="ORF">F4557_003754</name>
    <name evidence="7" type="ORF">GCM10009546_56220</name>
</gene>
<dbReference type="InterPro" id="IPR018967">
    <property type="entry name" value="FeS-contain_CDGSH-typ"/>
</dbReference>
<dbReference type="GO" id="GO:0046872">
    <property type="term" value="F:metal ion binding"/>
    <property type="evidence" value="ECO:0007669"/>
    <property type="project" value="UniProtKB-KW"/>
</dbReference>
<organism evidence="8 9">
    <name type="scientific">Actinomadura livida</name>
    <dbReference type="NCBI Taxonomy" id="79909"/>
    <lineage>
        <taxon>Bacteria</taxon>
        <taxon>Bacillati</taxon>
        <taxon>Actinomycetota</taxon>
        <taxon>Actinomycetes</taxon>
        <taxon>Streptosporangiales</taxon>
        <taxon>Thermomonosporaceae</taxon>
        <taxon>Actinomadura</taxon>
    </lineage>
</organism>
<evidence type="ECO:0000313" key="10">
    <source>
        <dbReference type="Proteomes" id="UP001501427"/>
    </source>
</evidence>
<evidence type="ECO:0000313" key="9">
    <source>
        <dbReference type="Proteomes" id="UP000549343"/>
    </source>
</evidence>
<reference evidence="8 9" key="3">
    <citation type="submission" date="2020-08" db="EMBL/GenBank/DDBJ databases">
        <title>Sequencing the genomes of 1000 actinobacteria strains.</title>
        <authorList>
            <person name="Klenk H.-P."/>
        </authorList>
    </citation>
    <scope>NUCLEOTIDE SEQUENCE [LARGE SCALE GENOMIC DNA]</scope>
    <source>
        <strain evidence="8 9">DSM 44772</strain>
    </source>
</reference>
<keyword evidence="10" id="KW-1185">Reference proteome</keyword>
<dbReference type="RefSeq" id="WP_184884539.1">
    <property type="nucleotide sequence ID" value="NZ_BAAAHD010000063.1"/>
</dbReference>
<evidence type="ECO:0000256" key="3">
    <source>
        <dbReference type="ARBA" id="ARBA00023004"/>
    </source>
</evidence>
<proteinExistence type="predicted"/>
<keyword evidence="1" id="KW-0001">2Fe-2S</keyword>
<keyword evidence="4" id="KW-0411">Iron-sulfur</keyword>
<feature type="region of interest" description="Disordered" evidence="5">
    <location>
        <begin position="1"/>
        <end position="23"/>
    </location>
</feature>
<accession>A0A7W7IE38</accession>
<dbReference type="Pfam" id="PF09360">
    <property type="entry name" value="zf-CDGSH"/>
    <property type="match status" value="1"/>
</dbReference>
<comment type="caution">
    <text evidence="8">The sequence shown here is derived from an EMBL/GenBank/DDBJ whole genome shotgun (WGS) entry which is preliminary data.</text>
</comment>
<dbReference type="GO" id="GO:0005737">
    <property type="term" value="C:cytoplasm"/>
    <property type="evidence" value="ECO:0007669"/>
    <property type="project" value="UniProtKB-ARBA"/>
</dbReference>
<sequence>MAAAPRDTATVEGAAGPRGAAARRVRMVPGGPVLVEGPVEVVLEDGRTVTSDRFLVALCACRRSRSYPFCDTSHRRRVRTGDQDGDQDGGQRGDGDV</sequence>
<dbReference type="SMART" id="SM00704">
    <property type="entry name" value="ZnF_CDGSH"/>
    <property type="match status" value="1"/>
</dbReference>
<evidence type="ECO:0000256" key="2">
    <source>
        <dbReference type="ARBA" id="ARBA00022723"/>
    </source>
</evidence>
<evidence type="ECO:0000313" key="8">
    <source>
        <dbReference type="EMBL" id="MBB4775336.1"/>
    </source>
</evidence>
<evidence type="ECO:0000259" key="6">
    <source>
        <dbReference type="SMART" id="SM00704"/>
    </source>
</evidence>
<reference evidence="7" key="1">
    <citation type="journal article" date="2014" name="Int. J. Syst. Evol. Microbiol.">
        <title>Complete genome of a new Firmicutes species belonging to the dominant human colonic microbiota ('Ruminococcus bicirculans') reveals two chromosomes and a selective capacity to utilize plant glucans.</title>
        <authorList>
            <consortium name="NISC Comparative Sequencing Program"/>
            <person name="Wegmann U."/>
            <person name="Louis P."/>
            <person name="Goesmann A."/>
            <person name="Henrissat B."/>
            <person name="Duncan S.H."/>
            <person name="Flint H.J."/>
        </authorList>
    </citation>
    <scope>NUCLEOTIDE SEQUENCE</scope>
    <source>
        <strain evidence="7">JCM 10667</strain>
    </source>
</reference>